<dbReference type="AlphaFoldDB" id="A0A7L0YYF3"/>
<dbReference type="EMBL" id="VXBC01009712">
    <property type="protein sequence ID" value="NXM19676.1"/>
    <property type="molecule type" value="Genomic_DNA"/>
</dbReference>
<keyword evidence="6" id="KW-0695">RNA-directed DNA polymerase</keyword>
<proteinExistence type="predicted"/>
<comment type="caution">
    <text evidence="8">The sequence shown here is derived from an EMBL/GenBank/DDBJ whole genome shotgun (WGS) entry which is preliminary data.</text>
</comment>
<evidence type="ECO:0000256" key="4">
    <source>
        <dbReference type="ARBA" id="ARBA00022759"/>
    </source>
</evidence>
<dbReference type="GO" id="GO:0004523">
    <property type="term" value="F:RNA-DNA hybrid ribonuclease activity"/>
    <property type="evidence" value="ECO:0007669"/>
    <property type="project" value="InterPro"/>
</dbReference>
<evidence type="ECO:0000256" key="5">
    <source>
        <dbReference type="ARBA" id="ARBA00022801"/>
    </source>
</evidence>
<dbReference type="GO" id="GO:0035613">
    <property type="term" value="F:RNA stem-loop binding"/>
    <property type="evidence" value="ECO:0007669"/>
    <property type="project" value="TreeGrafter"/>
</dbReference>
<keyword evidence="5" id="KW-0378">Hydrolase</keyword>
<evidence type="ECO:0000256" key="1">
    <source>
        <dbReference type="ARBA" id="ARBA00022679"/>
    </source>
</evidence>
<gene>
    <name evidence="8" type="primary">Ervk19_1</name>
    <name evidence="8" type="ORF">PLONIG_R15417</name>
</gene>
<keyword evidence="4" id="KW-0255">Endonuclease</keyword>
<organism evidence="8 9">
    <name type="scientific">Ploceus nigricollis</name>
    <dbReference type="NCBI Taxonomy" id="441696"/>
    <lineage>
        <taxon>Eukaryota</taxon>
        <taxon>Metazoa</taxon>
        <taxon>Chordata</taxon>
        <taxon>Craniata</taxon>
        <taxon>Vertebrata</taxon>
        <taxon>Euteleostomi</taxon>
        <taxon>Archelosauria</taxon>
        <taxon>Archosauria</taxon>
        <taxon>Dinosauria</taxon>
        <taxon>Saurischia</taxon>
        <taxon>Theropoda</taxon>
        <taxon>Coelurosauria</taxon>
        <taxon>Aves</taxon>
        <taxon>Neognathae</taxon>
        <taxon>Neoaves</taxon>
        <taxon>Telluraves</taxon>
        <taxon>Australaves</taxon>
        <taxon>Passeriformes</taxon>
        <taxon>Passeroidea</taxon>
        <taxon>Ploceidae</taxon>
        <taxon>Ploceinae</taxon>
        <taxon>Ploceus</taxon>
    </lineage>
</organism>
<keyword evidence="2" id="KW-0548">Nucleotidyltransferase</keyword>
<evidence type="ECO:0000256" key="6">
    <source>
        <dbReference type="ARBA" id="ARBA00022918"/>
    </source>
</evidence>
<dbReference type="Pfam" id="PF00075">
    <property type="entry name" value="RNase_H"/>
    <property type="match status" value="1"/>
</dbReference>
<evidence type="ECO:0000259" key="7">
    <source>
        <dbReference type="PROSITE" id="PS50879"/>
    </source>
</evidence>
<keyword evidence="3" id="KW-0540">Nuclease</keyword>
<feature type="non-terminal residue" evidence="8">
    <location>
        <position position="1"/>
    </location>
</feature>
<reference evidence="8 9" key="1">
    <citation type="submission" date="2019-09" db="EMBL/GenBank/DDBJ databases">
        <title>Bird 10,000 Genomes (B10K) Project - Family phase.</title>
        <authorList>
            <person name="Zhang G."/>
        </authorList>
    </citation>
    <scope>NUCLEOTIDE SEQUENCE [LARGE SCALE GENOMIC DNA]</scope>
    <source>
        <strain evidence="8">B10K-DU-001-79</strain>
        <tissue evidence="8">Muscle</tissue>
    </source>
</reference>
<dbReference type="InterPro" id="IPR036397">
    <property type="entry name" value="RNaseH_sf"/>
</dbReference>
<keyword evidence="1" id="KW-0808">Transferase</keyword>
<dbReference type="InterPro" id="IPR002156">
    <property type="entry name" value="RNaseH_domain"/>
</dbReference>
<sequence>LEQHQWLMRPLCSEKPVKGQTVFTDAGRKSKRAACVWQSQGKWLQHIIPGELGDSLQTLELKAVCWALETWDKEPVNIVSDSLYVVGVVQRIEEALIRDTKNQQLGELFL</sequence>
<evidence type="ECO:0000256" key="2">
    <source>
        <dbReference type="ARBA" id="ARBA00022695"/>
    </source>
</evidence>
<protein>
    <submittedName>
        <fullName evidence="8">POK19 protein</fullName>
    </submittedName>
</protein>
<feature type="domain" description="RNase H type-1" evidence="7">
    <location>
        <begin position="16"/>
        <end position="110"/>
    </location>
</feature>
<evidence type="ECO:0000256" key="3">
    <source>
        <dbReference type="ARBA" id="ARBA00022722"/>
    </source>
</evidence>
<dbReference type="Proteomes" id="UP000539920">
    <property type="component" value="Unassembled WGS sequence"/>
</dbReference>
<name>A0A7L0YYF3_9PASE</name>
<dbReference type="PANTHER" id="PTHR41694:SF3">
    <property type="entry name" value="RNA-DIRECTED DNA POLYMERASE-RELATED"/>
    <property type="match status" value="1"/>
</dbReference>
<evidence type="ECO:0000313" key="8">
    <source>
        <dbReference type="EMBL" id="NXM19676.1"/>
    </source>
</evidence>
<dbReference type="InterPro" id="IPR012337">
    <property type="entry name" value="RNaseH-like_sf"/>
</dbReference>
<dbReference type="GO" id="GO:0003964">
    <property type="term" value="F:RNA-directed DNA polymerase activity"/>
    <property type="evidence" value="ECO:0007669"/>
    <property type="project" value="UniProtKB-KW"/>
</dbReference>
<feature type="non-terminal residue" evidence="8">
    <location>
        <position position="110"/>
    </location>
</feature>
<dbReference type="PROSITE" id="PS50879">
    <property type="entry name" value="RNASE_H_1"/>
    <property type="match status" value="1"/>
</dbReference>
<keyword evidence="9" id="KW-1185">Reference proteome</keyword>
<dbReference type="SUPFAM" id="SSF53098">
    <property type="entry name" value="Ribonuclease H-like"/>
    <property type="match status" value="1"/>
</dbReference>
<dbReference type="PANTHER" id="PTHR41694">
    <property type="entry name" value="ENDOGENOUS RETROVIRUS GROUP K MEMBER POL PROTEIN"/>
    <property type="match status" value="1"/>
</dbReference>
<dbReference type="Gene3D" id="3.30.420.10">
    <property type="entry name" value="Ribonuclease H-like superfamily/Ribonuclease H"/>
    <property type="match status" value="1"/>
</dbReference>
<evidence type="ECO:0000313" key="9">
    <source>
        <dbReference type="Proteomes" id="UP000539920"/>
    </source>
</evidence>
<accession>A0A7L0YYF3</accession>